<dbReference type="OrthoDB" id="1064002at2759"/>
<evidence type="ECO:0000313" key="2">
    <source>
        <dbReference type="EMBL" id="KAG2325126.1"/>
    </source>
</evidence>
<organism evidence="2 3">
    <name type="scientific">Brassica carinata</name>
    <name type="common">Ethiopian mustard</name>
    <name type="synonym">Abyssinian cabbage</name>
    <dbReference type="NCBI Taxonomy" id="52824"/>
    <lineage>
        <taxon>Eukaryota</taxon>
        <taxon>Viridiplantae</taxon>
        <taxon>Streptophyta</taxon>
        <taxon>Embryophyta</taxon>
        <taxon>Tracheophyta</taxon>
        <taxon>Spermatophyta</taxon>
        <taxon>Magnoliopsida</taxon>
        <taxon>eudicotyledons</taxon>
        <taxon>Gunneridae</taxon>
        <taxon>Pentapetalae</taxon>
        <taxon>rosids</taxon>
        <taxon>malvids</taxon>
        <taxon>Brassicales</taxon>
        <taxon>Brassicaceae</taxon>
        <taxon>Brassiceae</taxon>
        <taxon>Brassica</taxon>
    </lineage>
</organism>
<dbReference type="Proteomes" id="UP000886595">
    <property type="component" value="Unassembled WGS sequence"/>
</dbReference>
<protein>
    <recommendedName>
        <fullName evidence="1">DUF577 domain-containing protein</fullName>
    </recommendedName>
</protein>
<dbReference type="PANTHER" id="PTHR31861:SF22">
    <property type="entry name" value="DUF577 DOMAIN-CONTAINING PROTEIN"/>
    <property type="match status" value="1"/>
</dbReference>
<gene>
    <name evidence="2" type="ORF">Bca52824_007854</name>
</gene>
<name>A0A8X7W883_BRACI</name>
<dbReference type="PANTHER" id="PTHR31861">
    <property type="entry name" value="OS10G0507500 PROTEIN"/>
    <property type="match status" value="1"/>
</dbReference>
<feature type="domain" description="DUF577" evidence="1">
    <location>
        <begin position="373"/>
        <end position="547"/>
    </location>
</feature>
<feature type="domain" description="DUF577" evidence="1">
    <location>
        <begin position="98"/>
        <end position="261"/>
    </location>
</feature>
<dbReference type="SUPFAM" id="SSF48371">
    <property type="entry name" value="ARM repeat"/>
    <property type="match status" value="1"/>
</dbReference>
<evidence type="ECO:0000313" key="3">
    <source>
        <dbReference type="Proteomes" id="UP000886595"/>
    </source>
</evidence>
<dbReference type="Pfam" id="PF04510">
    <property type="entry name" value="DUF577"/>
    <property type="match status" value="2"/>
</dbReference>
<accession>A0A8X7W883</accession>
<keyword evidence="3" id="KW-1185">Reference proteome</keyword>
<proteinExistence type="predicted"/>
<evidence type="ECO:0000259" key="1">
    <source>
        <dbReference type="Pfam" id="PF04510"/>
    </source>
</evidence>
<dbReference type="AlphaFoldDB" id="A0A8X7W883"/>
<dbReference type="InterPro" id="IPR016024">
    <property type="entry name" value="ARM-type_fold"/>
</dbReference>
<dbReference type="InterPro" id="IPR007598">
    <property type="entry name" value="DUF577"/>
</dbReference>
<dbReference type="EMBL" id="JAAMPC010000002">
    <property type="protein sequence ID" value="KAG2325126.1"/>
    <property type="molecule type" value="Genomic_DNA"/>
</dbReference>
<sequence length="603" mass="69193">MAESSNLTSKAKEFLATKTSEEVATAIRPLFTCQETSEYKAARALYECCVANFPHFLIPKLLTAYLHTSDGVLRFRTIYLLSEFRNRSSSVHLSPLALRVIKPLVVACLKMKETKESDVKILRRLVSFVAYSVVMSDDGGWDELSGCIVEFADSSPYRAFHVFLDLPLVYKKFIHQDVMERVLDQAKKVLFSPDKARVEYWSLALQTLFKIGVLGSDVVVESIVLRSAEEVVKIGKREFLERGLEDIKKFLSRDGSLCKYSKEQRVFVSRLAFNIAACCHQTIEDSKKVASEISRLVRKPSDDDDDDHHWGSGFDIDWCDHLNNLSPMQVLRIFARADDLGERSRELAIRRLHASLSDHDSVFVGTSRHISLIRKLQPLLIPCLEEDGISDSMFRVLCEVVNYVNSDMLIFEDETWQGLRDYIVSKTKTKFQRAVYVFSCLTEQLDVDKFVIPVMLNLLPEISAKLNPPREFVVVDNSWVLAFTGAFCAIIHLINIDTCDDHVKEIAYKMIDSVRELVERGMEVGVVRRGFRDLESIVKKQLTWYGTSEYKFVKGLLWRLYEIKGMKMESRMVLWRINAIVERGVTEDDKELPEGELDWINQD</sequence>
<reference evidence="2 3" key="1">
    <citation type="submission" date="2020-02" db="EMBL/GenBank/DDBJ databases">
        <authorList>
            <person name="Ma Q."/>
            <person name="Huang Y."/>
            <person name="Song X."/>
            <person name="Pei D."/>
        </authorList>
    </citation>
    <scope>NUCLEOTIDE SEQUENCE [LARGE SCALE GENOMIC DNA]</scope>
    <source>
        <strain evidence="2">Sxm20200214</strain>
        <tissue evidence="2">Leaf</tissue>
    </source>
</reference>
<comment type="caution">
    <text evidence="2">The sequence shown here is derived from an EMBL/GenBank/DDBJ whole genome shotgun (WGS) entry which is preliminary data.</text>
</comment>